<reference evidence="1" key="1">
    <citation type="submission" date="2014-09" db="EMBL/GenBank/DDBJ databases">
        <authorList>
            <person name="Magalhaes I.L.F."/>
            <person name="Oliveira U."/>
            <person name="Santos F.R."/>
            <person name="Vidigal T.H.D.A."/>
            <person name="Brescovit A.D."/>
            <person name="Santos A.J."/>
        </authorList>
    </citation>
    <scope>NUCLEOTIDE SEQUENCE</scope>
    <source>
        <tissue evidence="1">Shoot tissue taken approximately 20 cm above the soil surface</tissue>
    </source>
</reference>
<evidence type="ECO:0000313" key="1">
    <source>
        <dbReference type="EMBL" id="JAD26793.1"/>
    </source>
</evidence>
<name>A0A0A8YMI7_ARUDO</name>
<accession>A0A0A8YMI7</accession>
<organism evidence="1">
    <name type="scientific">Arundo donax</name>
    <name type="common">Giant reed</name>
    <name type="synonym">Donax arundinaceus</name>
    <dbReference type="NCBI Taxonomy" id="35708"/>
    <lineage>
        <taxon>Eukaryota</taxon>
        <taxon>Viridiplantae</taxon>
        <taxon>Streptophyta</taxon>
        <taxon>Embryophyta</taxon>
        <taxon>Tracheophyta</taxon>
        <taxon>Spermatophyta</taxon>
        <taxon>Magnoliopsida</taxon>
        <taxon>Liliopsida</taxon>
        <taxon>Poales</taxon>
        <taxon>Poaceae</taxon>
        <taxon>PACMAD clade</taxon>
        <taxon>Arundinoideae</taxon>
        <taxon>Arundineae</taxon>
        <taxon>Arundo</taxon>
    </lineage>
</organism>
<dbReference type="AlphaFoldDB" id="A0A0A8YMI7"/>
<dbReference type="EMBL" id="GBRH01271102">
    <property type="protein sequence ID" value="JAD26793.1"/>
    <property type="molecule type" value="Transcribed_RNA"/>
</dbReference>
<sequence length="22" mass="2507">MKASGGMFLWLSSVMNVYQKQT</sequence>
<proteinExistence type="predicted"/>
<protein>
    <submittedName>
        <fullName evidence="1">Uncharacterized protein</fullName>
    </submittedName>
</protein>
<reference evidence="1" key="2">
    <citation type="journal article" date="2015" name="Data Brief">
        <title>Shoot transcriptome of the giant reed, Arundo donax.</title>
        <authorList>
            <person name="Barrero R.A."/>
            <person name="Guerrero F.D."/>
            <person name="Moolhuijzen P."/>
            <person name="Goolsby J.A."/>
            <person name="Tidwell J."/>
            <person name="Bellgard S.E."/>
            <person name="Bellgard M.I."/>
        </authorList>
    </citation>
    <scope>NUCLEOTIDE SEQUENCE</scope>
    <source>
        <tissue evidence="1">Shoot tissue taken approximately 20 cm above the soil surface</tissue>
    </source>
</reference>